<proteinExistence type="predicted"/>
<protein>
    <submittedName>
        <fullName evidence="2">Uncharacterized protein</fullName>
    </submittedName>
</protein>
<gene>
    <name evidence="3" type="ORF">J1605_007718</name>
    <name evidence="2" type="ORF">J1605_007865</name>
    <name evidence="1" type="ORF">J1605_011405</name>
</gene>
<evidence type="ECO:0000313" key="2">
    <source>
        <dbReference type="EMBL" id="KAJ8784838.1"/>
    </source>
</evidence>
<evidence type="ECO:0000313" key="1">
    <source>
        <dbReference type="EMBL" id="KAJ8781421.1"/>
    </source>
</evidence>
<accession>A0AB34GZF7</accession>
<dbReference type="EMBL" id="JAIQCJ010002027">
    <property type="protein sequence ID" value="KAJ8785162.1"/>
    <property type="molecule type" value="Genomic_DNA"/>
</dbReference>
<dbReference type="Proteomes" id="UP001159641">
    <property type="component" value="Unassembled WGS sequence"/>
</dbReference>
<dbReference type="EMBL" id="JAIQCJ010002032">
    <property type="protein sequence ID" value="KAJ8784838.1"/>
    <property type="molecule type" value="Genomic_DNA"/>
</dbReference>
<name>A0AB34GZF7_ESCRO</name>
<dbReference type="EMBL" id="JAIQCJ010002147">
    <property type="protein sequence ID" value="KAJ8781421.1"/>
    <property type="molecule type" value="Genomic_DNA"/>
</dbReference>
<evidence type="ECO:0000313" key="3">
    <source>
        <dbReference type="EMBL" id="KAJ8785162.1"/>
    </source>
</evidence>
<evidence type="ECO:0000313" key="4">
    <source>
        <dbReference type="Proteomes" id="UP001159641"/>
    </source>
</evidence>
<sequence length="21" mass="2280">MEKMLVGCFLLILGQTALLGE</sequence>
<keyword evidence="4" id="KW-1185">Reference proteome</keyword>
<reference evidence="2 4" key="1">
    <citation type="submission" date="2022-11" db="EMBL/GenBank/DDBJ databases">
        <title>Whole genome sequence of Eschrichtius robustus ER-17-0199.</title>
        <authorList>
            <person name="Bruniche-Olsen A."/>
            <person name="Black A.N."/>
            <person name="Fields C.J."/>
            <person name="Walden K."/>
            <person name="Dewoody J.A."/>
        </authorList>
    </citation>
    <scope>NUCLEOTIDE SEQUENCE [LARGE SCALE GENOMIC DNA]</scope>
    <source>
        <strain evidence="2">ER-17-0199</strain>
        <tissue evidence="2">Blubber</tissue>
    </source>
</reference>
<comment type="caution">
    <text evidence="2">The sequence shown here is derived from an EMBL/GenBank/DDBJ whole genome shotgun (WGS) entry which is preliminary data.</text>
</comment>
<organism evidence="2 4">
    <name type="scientific">Eschrichtius robustus</name>
    <name type="common">California gray whale</name>
    <name type="synonym">Eschrichtius gibbosus</name>
    <dbReference type="NCBI Taxonomy" id="9764"/>
    <lineage>
        <taxon>Eukaryota</taxon>
        <taxon>Metazoa</taxon>
        <taxon>Chordata</taxon>
        <taxon>Craniata</taxon>
        <taxon>Vertebrata</taxon>
        <taxon>Euteleostomi</taxon>
        <taxon>Mammalia</taxon>
        <taxon>Eutheria</taxon>
        <taxon>Laurasiatheria</taxon>
        <taxon>Artiodactyla</taxon>
        <taxon>Whippomorpha</taxon>
        <taxon>Cetacea</taxon>
        <taxon>Mysticeti</taxon>
        <taxon>Eschrichtiidae</taxon>
        <taxon>Eschrichtius</taxon>
    </lineage>
</organism>
<dbReference type="AlphaFoldDB" id="A0AB34GZF7"/>